<protein>
    <submittedName>
        <fullName evidence="1">Uncharacterized protein</fullName>
    </submittedName>
</protein>
<comment type="caution">
    <text evidence="1">The sequence shown here is derived from an EMBL/GenBank/DDBJ whole genome shotgun (WGS) entry which is preliminary data.</text>
</comment>
<reference evidence="1" key="1">
    <citation type="submission" date="2023-03" db="EMBL/GenBank/DDBJ databases">
        <title>Electrophorus voltai genome.</title>
        <authorList>
            <person name="Bian C."/>
        </authorList>
    </citation>
    <scope>NUCLEOTIDE SEQUENCE</scope>
    <source>
        <strain evidence="1">CB-2022</strain>
        <tissue evidence="1">Muscle</tissue>
    </source>
</reference>
<organism evidence="1 2">
    <name type="scientific">Electrophorus voltai</name>
    <dbReference type="NCBI Taxonomy" id="2609070"/>
    <lineage>
        <taxon>Eukaryota</taxon>
        <taxon>Metazoa</taxon>
        <taxon>Chordata</taxon>
        <taxon>Craniata</taxon>
        <taxon>Vertebrata</taxon>
        <taxon>Euteleostomi</taxon>
        <taxon>Actinopterygii</taxon>
        <taxon>Neopterygii</taxon>
        <taxon>Teleostei</taxon>
        <taxon>Ostariophysi</taxon>
        <taxon>Gymnotiformes</taxon>
        <taxon>Gymnotoidei</taxon>
        <taxon>Gymnotidae</taxon>
        <taxon>Electrophorus</taxon>
    </lineage>
</organism>
<accession>A0AAD8YWK8</accession>
<proteinExistence type="predicted"/>
<dbReference type="EMBL" id="JAROKS010000023">
    <property type="protein sequence ID" value="KAK1788091.1"/>
    <property type="molecule type" value="Genomic_DNA"/>
</dbReference>
<dbReference type="Proteomes" id="UP001239994">
    <property type="component" value="Unassembled WGS sequence"/>
</dbReference>
<gene>
    <name evidence="1" type="ORF">P4O66_015965</name>
</gene>
<evidence type="ECO:0000313" key="1">
    <source>
        <dbReference type="EMBL" id="KAK1788091.1"/>
    </source>
</evidence>
<evidence type="ECO:0000313" key="2">
    <source>
        <dbReference type="Proteomes" id="UP001239994"/>
    </source>
</evidence>
<dbReference type="AlphaFoldDB" id="A0AAD8YWK8"/>
<feature type="non-terminal residue" evidence="1">
    <location>
        <position position="1"/>
    </location>
</feature>
<sequence length="56" mass="6152">LVLVPVLPPSVLLMLAHVRSFGPLASRFGVGLIELQPDKMARRESSRWGGPLSWIT</sequence>
<keyword evidence="2" id="KW-1185">Reference proteome</keyword>
<name>A0AAD8YWK8_9TELE</name>